<evidence type="ECO:0000256" key="8">
    <source>
        <dbReference type="SAM" id="SignalP"/>
    </source>
</evidence>
<evidence type="ECO:0000256" key="1">
    <source>
        <dbReference type="ARBA" id="ARBA00002841"/>
    </source>
</evidence>
<dbReference type="AlphaFoldDB" id="A0A2U1ST07"/>
<evidence type="ECO:0000256" key="5">
    <source>
        <dbReference type="ARBA" id="ARBA00022448"/>
    </source>
</evidence>
<evidence type="ECO:0000313" key="10">
    <source>
        <dbReference type="EMBL" id="PWB94747.1"/>
    </source>
</evidence>
<dbReference type="RefSeq" id="WP_108916501.1">
    <property type="nucleotide sequence ID" value="NZ_BGJY01000015.1"/>
</dbReference>
<dbReference type="Pfam" id="PF12849">
    <property type="entry name" value="PBP_like_2"/>
    <property type="match status" value="1"/>
</dbReference>
<comment type="function">
    <text evidence="1 7">Part of the ABC transporter complex PstSACB involved in phosphate import.</text>
</comment>
<organism evidence="10 11">
    <name type="scientific">Methylosinus sporium</name>
    <dbReference type="NCBI Taxonomy" id="428"/>
    <lineage>
        <taxon>Bacteria</taxon>
        <taxon>Pseudomonadati</taxon>
        <taxon>Pseudomonadota</taxon>
        <taxon>Alphaproteobacteria</taxon>
        <taxon>Hyphomicrobiales</taxon>
        <taxon>Methylocystaceae</taxon>
        <taxon>Methylosinus</taxon>
    </lineage>
</organism>
<evidence type="ECO:0000256" key="2">
    <source>
        <dbReference type="ARBA" id="ARBA00008725"/>
    </source>
</evidence>
<dbReference type="OrthoDB" id="9801510at2"/>
<evidence type="ECO:0000256" key="7">
    <source>
        <dbReference type="PIRNR" id="PIRNR002756"/>
    </source>
</evidence>
<comment type="subunit">
    <text evidence="3 7">The complex is composed of two ATP-binding proteins (PstB), two transmembrane proteins (PstC and PstA) and a solute-binding protein (PstS).</text>
</comment>
<dbReference type="InterPro" id="IPR005673">
    <property type="entry name" value="ABC_phos-bd_PstS"/>
</dbReference>
<dbReference type="EMBL" id="PUIV01000006">
    <property type="protein sequence ID" value="PWB94747.1"/>
    <property type="molecule type" value="Genomic_DNA"/>
</dbReference>
<dbReference type="CDD" id="cd13565">
    <property type="entry name" value="PBP2_PstS"/>
    <property type="match status" value="1"/>
</dbReference>
<dbReference type="NCBIfam" id="NF008171">
    <property type="entry name" value="PRK10918.1"/>
    <property type="match status" value="1"/>
</dbReference>
<dbReference type="NCBIfam" id="TIGR00975">
    <property type="entry name" value="3a0107s03"/>
    <property type="match status" value="1"/>
</dbReference>
<sequence length="348" mass="36658">MISKASRLIVHAALAAILSMGSARALDISGAGATFPLPVYAKWAQSYSKETGNRVNYQSIGSGGGIRQIKARTVTFGASDQPLTAKELDAAGLIQWPQVVGGVTPVVNLDGIGANELVLDGPLLARIYLGEIKLWDDPAIRARNPKLTLPAKPIVVVHRSDGSGTTFCFTDYLSRVSADWKEKVGENVAVEWPLGLGAKGNEGVANNVATTKGAIGYVEFAYARQNQLTTVSLVNSDGKIVAPGKESFEAAAANADWASAPGFFRLLTGQPGAASWPIAAATFILLPKQPQDSAAALEALKFFDWAFAKGAAAAEELDFEPMPPSVVTLIRKSWAANVKDANGKPLLN</sequence>
<dbReference type="Gene3D" id="3.40.190.10">
    <property type="entry name" value="Periplasmic binding protein-like II"/>
    <property type="match status" value="2"/>
</dbReference>
<gene>
    <name evidence="10" type="ORF">C5689_06735</name>
</gene>
<dbReference type="GO" id="GO:0042301">
    <property type="term" value="F:phosphate ion binding"/>
    <property type="evidence" value="ECO:0007669"/>
    <property type="project" value="InterPro"/>
</dbReference>
<feature type="domain" description="PBP" evidence="9">
    <location>
        <begin position="25"/>
        <end position="305"/>
    </location>
</feature>
<evidence type="ECO:0000313" key="11">
    <source>
        <dbReference type="Proteomes" id="UP000245137"/>
    </source>
</evidence>
<dbReference type="Proteomes" id="UP000245137">
    <property type="component" value="Unassembled WGS sequence"/>
</dbReference>
<keyword evidence="5 7" id="KW-0813">Transport</keyword>
<evidence type="ECO:0000256" key="3">
    <source>
        <dbReference type="ARBA" id="ARBA00011529"/>
    </source>
</evidence>
<evidence type="ECO:0000259" key="9">
    <source>
        <dbReference type="Pfam" id="PF12849"/>
    </source>
</evidence>
<dbReference type="InterPro" id="IPR024370">
    <property type="entry name" value="PBP_domain"/>
</dbReference>
<feature type="signal peptide" evidence="8">
    <location>
        <begin position="1"/>
        <end position="25"/>
    </location>
</feature>
<accession>A0A2U1ST07</accession>
<proteinExistence type="inferred from homology"/>
<dbReference type="PIRSF" id="PIRSF002756">
    <property type="entry name" value="PstS"/>
    <property type="match status" value="1"/>
</dbReference>
<reference evidence="10 11" key="1">
    <citation type="journal article" date="2018" name="Appl. Microbiol. Biotechnol.">
        <title>Co-cultivation of the strictly anaerobic methanogen Methanosarcina barkeri with aerobic methanotrophs in an oxygen-limited membrane bioreactor.</title>
        <authorList>
            <person name="In 't Zandt M.H."/>
            <person name="van den Bosch T.J.M."/>
            <person name="Rijkers R."/>
            <person name="van Kessel M.A.H.J."/>
            <person name="Jetten M.S.M."/>
            <person name="Welte C.U."/>
        </authorList>
    </citation>
    <scope>NUCLEOTIDE SEQUENCE [LARGE SCALE GENOMIC DNA]</scope>
    <source>
        <strain evidence="10 11">DSM 17706</strain>
    </source>
</reference>
<comment type="similarity">
    <text evidence="2 7">Belongs to the PstS family.</text>
</comment>
<dbReference type="PANTHER" id="PTHR42996">
    <property type="entry name" value="PHOSPHATE-BINDING PROTEIN PSTS"/>
    <property type="match status" value="1"/>
</dbReference>
<dbReference type="GO" id="GO:0035435">
    <property type="term" value="P:phosphate ion transmembrane transport"/>
    <property type="evidence" value="ECO:0007669"/>
    <property type="project" value="InterPro"/>
</dbReference>
<keyword evidence="6 7" id="KW-0592">Phosphate transport</keyword>
<keyword evidence="8" id="KW-0732">Signal</keyword>
<feature type="chain" id="PRO_5015643730" description="Phosphate-binding protein PstS" evidence="8">
    <location>
        <begin position="26"/>
        <end position="348"/>
    </location>
</feature>
<dbReference type="GO" id="GO:0043190">
    <property type="term" value="C:ATP-binding cassette (ABC) transporter complex"/>
    <property type="evidence" value="ECO:0007669"/>
    <property type="project" value="InterPro"/>
</dbReference>
<evidence type="ECO:0000256" key="4">
    <source>
        <dbReference type="ARBA" id="ARBA00021889"/>
    </source>
</evidence>
<dbReference type="InterPro" id="IPR050962">
    <property type="entry name" value="Phosphate-bind_PstS"/>
</dbReference>
<name>A0A2U1ST07_METSR</name>
<evidence type="ECO:0000256" key="6">
    <source>
        <dbReference type="ARBA" id="ARBA00022592"/>
    </source>
</evidence>
<dbReference type="SUPFAM" id="SSF53850">
    <property type="entry name" value="Periplasmic binding protein-like II"/>
    <property type="match status" value="1"/>
</dbReference>
<protein>
    <recommendedName>
        <fullName evidence="4 7">Phosphate-binding protein PstS</fullName>
    </recommendedName>
</protein>
<keyword evidence="11" id="KW-1185">Reference proteome</keyword>
<comment type="caution">
    <text evidence="10">The sequence shown here is derived from an EMBL/GenBank/DDBJ whole genome shotgun (WGS) entry which is preliminary data.</text>
</comment>
<dbReference type="PANTHER" id="PTHR42996:SF1">
    <property type="entry name" value="PHOSPHATE-BINDING PROTEIN PSTS"/>
    <property type="match status" value="1"/>
</dbReference>